<gene>
    <name evidence="1" type="ORF">OHM77_07980</name>
</gene>
<protein>
    <submittedName>
        <fullName evidence="1">Uncharacterized protein</fullName>
    </submittedName>
</protein>
<dbReference type="Proteomes" id="UP001234916">
    <property type="component" value="Chromosome"/>
</dbReference>
<dbReference type="KEGG" id="npv:OHM77_07980"/>
<evidence type="ECO:0000313" key="1">
    <source>
        <dbReference type="EMBL" id="WIM04641.1"/>
    </source>
</evidence>
<organism evidence="1">
    <name type="scientific">Candidatus Nitricoxidivorans perseverans</name>
    <dbReference type="NCBI Taxonomy" id="2975601"/>
    <lineage>
        <taxon>Bacteria</taxon>
        <taxon>Pseudomonadati</taxon>
        <taxon>Pseudomonadota</taxon>
        <taxon>Betaproteobacteria</taxon>
        <taxon>Nitrosomonadales</taxon>
        <taxon>Sterolibacteriaceae</taxon>
        <taxon>Candidatus Nitricoxidivorans</taxon>
    </lineage>
</organism>
<dbReference type="PANTHER" id="PTHR39206">
    <property type="entry name" value="SLL8004 PROTEIN"/>
    <property type="match status" value="1"/>
</dbReference>
<sequence length="59" mass="6539">MERLVAARVAQGGHNVPEATVRRRFSAGIRLFNGCYKPLADFWQHYDNAGTPPLLIAEG</sequence>
<dbReference type="EMBL" id="CP107246">
    <property type="protein sequence ID" value="WIM04641.1"/>
    <property type="molecule type" value="Genomic_DNA"/>
</dbReference>
<proteinExistence type="predicted"/>
<dbReference type="AlphaFoldDB" id="A0AA49FJ95"/>
<reference evidence="1" key="1">
    <citation type="journal article" date="2023" name="Nat. Microbiol.">
        <title>Enrichment and characterization of a nitric oxide-reducing microbial community in a continuous bioreactor.</title>
        <authorList>
            <person name="Garrido-Amador P."/>
            <person name="Stortenbeker N."/>
            <person name="Wessels H.J.C.T."/>
            <person name="Speth D.R."/>
            <person name="Garcia-Heredia I."/>
            <person name="Kartal B."/>
        </authorList>
    </citation>
    <scope>NUCLEOTIDE SEQUENCE</scope>
    <source>
        <strain evidence="1">MAG1</strain>
    </source>
</reference>
<accession>A0AA49FJ95</accession>
<name>A0AA49FJ95_9PROT</name>
<dbReference type="PANTHER" id="PTHR39206:SF1">
    <property type="entry name" value="SLL8004 PROTEIN"/>
    <property type="match status" value="1"/>
</dbReference>